<dbReference type="InterPro" id="IPR020058">
    <property type="entry name" value="Glu/Gln-tRNA-synth_Ib_cat-dom"/>
</dbReference>
<dbReference type="Gene3D" id="3.40.50.620">
    <property type="entry name" value="HUPs"/>
    <property type="match status" value="1"/>
</dbReference>
<dbReference type="EC" id="6.1.1.18" evidence="9"/>
<sequence length="198" mass="23093">MHAHHHRTGDKWCIYPMYDYAHPVSDAIEGITHSICTLEFEDHRPLYDWVLQELTEMKFPSRPRQIEFARLNLTKMVMSKRKLRALVEQGYVSGWDDPRMPTISGLRRRGYTPEAIRDFCDRIGIAKSNSTVEVALLEHCIREDLNAKAPRVMAVLRPVKLIIDNYPEDQVEQLEAENNPENPEMGSRTIPFSRELYI</sequence>
<evidence type="ECO:0000256" key="2">
    <source>
        <dbReference type="ARBA" id="ARBA00022598"/>
    </source>
</evidence>
<dbReference type="GO" id="GO:0005524">
    <property type="term" value="F:ATP binding"/>
    <property type="evidence" value="ECO:0007669"/>
    <property type="project" value="UniProtKB-KW"/>
</dbReference>
<evidence type="ECO:0000256" key="5">
    <source>
        <dbReference type="ARBA" id="ARBA00022917"/>
    </source>
</evidence>
<protein>
    <submittedName>
        <fullName evidence="9">Glutamine--tRNA ligase</fullName>
        <ecNumber evidence="9">6.1.1.18</ecNumber>
    </submittedName>
</protein>
<gene>
    <name evidence="9" type="primary">glnS_45</name>
    <name evidence="9" type="ORF">SDC9_196622</name>
</gene>
<dbReference type="InterPro" id="IPR020059">
    <property type="entry name" value="Glu/Gln-tRNA-synth_Ib_codon-bd"/>
</dbReference>
<keyword evidence="1" id="KW-0963">Cytoplasm</keyword>
<dbReference type="GO" id="GO:0004819">
    <property type="term" value="F:glutamine-tRNA ligase activity"/>
    <property type="evidence" value="ECO:0007669"/>
    <property type="project" value="UniProtKB-EC"/>
</dbReference>
<evidence type="ECO:0000256" key="4">
    <source>
        <dbReference type="ARBA" id="ARBA00022840"/>
    </source>
</evidence>
<proteinExistence type="predicted"/>
<dbReference type="AlphaFoldDB" id="A0A645IEV8"/>
<dbReference type="GO" id="GO:0006425">
    <property type="term" value="P:glutaminyl-tRNA aminoacylation"/>
    <property type="evidence" value="ECO:0007669"/>
    <property type="project" value="TreeGrafter"/>
</dbReference>
<dbReference type="InterPro" id="IPR020056">
    <property type="entry name" value="Rbsml_bL25/Gln-tRNA_synth_N"/>
</dbReference>
<feature type="domain" description="Glutamyl/glutaminyl-tRNA synthetase class Ib anti-codon binding" evidence="8">
    <location>
        <begin position="149"/>
        <end position="198"/>
    </location>
</feature>
<comment type="caution">
    <text evidence="9">The sequence shown here is derived from an EMBL/GenBank/DDBJ whole genome shotgun (WGS) entry which is preliminary data.</text>
</comment>
<dbReference type="PANTHER" id="PTHR43097">
    <property type="entry name" value="GLUTAMINE-TRNA LIGASE"/>
    <property type="match status" value="1"/>
</dbReference>
<dbReference type="InterPro" id="IPR014729">
    <property type="entry name" value="Rossmann-like_a/b/a_fold"/>
</dbReference>
<dbReference type="SUPFAM" id="SSF52374">
    <property type="entry name" value="Nucleotidylyl transferase"/>
    <property type="match status" value="1"/>
</dbReference>
<keyword evidence="5" id="KW-0648">Protein biosynthesis</keyword>
<evidence type="ECO:0000259" key="7">
    <source>
        <dbReference type="Pfam" id="PF00749"/>
    </source>
</evidence>
<dbReference type="PANTHER" id="PTHR43097:SF5">
    <property type="entry name" value="GLUTAMATE--TRNA LIGASE"/>
    <property type="match status" value="1"/>
</dbReference>
<dbReference type="SUPFAM" id="SSF50715">
    <property type="entry name" value="Ribosomal protein L25-like"/>
    <property type="match status" value="1"/>
</dbReference>
<dbReference type="Pfam" id="PF03950">
    <property type="entry name" value="tRNA-synt_1c_C"/>
    <property type="match status" value="1"/>
</dbReference>
<dbReference type="EMBL" id="VSSQ01111856">
    <property type="protein sequence ID" value="MPN49009.1"/>
    <property type="molecule type" value="Genomic_DNA"/>
</dbReference>
<evidence type="ECO:0000259" key="8">
    <source>
        <dbReference type="Pfam" id="PF03950"/>
    </source>
</evidence>
<dbReference type="GO" id="GO:0005829">
    <property type="term" value="C:cytosol"/>
    <property type="evidence" value="ECO:0007669"/>
    <property type="project" value="TreeGrafter"/>
</dbReference>
<dbReference type="InterPro" id="IPR050132">
    <property type="entry name" value="Gln/Glu-tRNA_Ligase"/>
</dbReference>
<dbReference type="Gene3D" id="2.40.240.10">
    <property type="entry name" value="Ribosomal Protein L25, Chain P"/>
    <property type="match status" value="1"/>
</dbReference>
<dbReference type="Pfam" id="PF00749">
    <property type="entry name" value="tRNA-synt_1c"/>
    <property type="match status" value="1"/>
</dbReference>
<keyword evidence="6" id="KW-0030">Aminoacyl-tRNA synthetase</keyword>
<evidence type="ECO:0000256" key="3">
    <source>
        <dbReference type="ARBA" id="ARBA00022741"/>
    </source>
</evidence>
<evidence type="ECO:0000313" key="9">
    <source>
        <dbReference type="EMBL" id="MPN49009.1"/>
    </source>
</evidence>
<evidence type="ECO:0000256" key="6">
    <source>
        <dbReference type="ARBA" id="ARBA00023146"/>
    </source>
</evidence>
<keyword evidence="4" id="KW-0067">ATP-binding</keyword>
<organism evidence="9">
    <name type="scientific">bioreactor metagenome</name>
    <dbReference type="NCBI Taxonomy" id="1076179"/>
    <lineage>
        <taxon>unclassified sequences</taxon>
        <taxon>metagenomes</taxon>
        <taxon>ecological metagenomes</taxon>
    </lineage>
</organism>
<evidence type="ECO:0000256" key="1">
    <source>
        <dbReference type="ARBA" id="ARBA00022490"/>
    </source>
</evidence>
<name>A0A645IEV8_9ZZZZ</name>
<accession>A0A645IEV8</accession>
<keyword evidence="3" id="KW-0547">Nucleotide-binding</keyword>
<feature type="domain" description="Glutamyl/glutaminyl-tRNA synthetase class Ib catalytic" evidence="7">
    <location>
        <begin position="4"/>
        <end position="146"/>
    </location>
</feature>
<keyword evidence="2 9" id="KW-0436">Ligase</keyword>
<reference evidence="9" key="1">
    <citation type="submission" date="2019-08" db="EMBL/GenBank/DDBJ databases">
        <authorList>
            <person name="Kucharzyk K."/>
            <person name="Murdoch R.W."/>
            <person name="Higgins S."/>
            <person name="Loffler F."/>
        </authorList>
    </citation>
    <scope>NUCLEOTIDE SEQUENCE</scope>
</reference>
<dbReference type="InterPro" id="IPR011035">
    <property type="entry name" value="Ribosomal_bL25/Gln-tRNA_synth"/>
</dbReference>